<dbReference type="EMBL" id="CAJOBP010007969">
    <property type="protein sequence ID" value="CAF4525037.1"/>
    <property type="molecule type" value="Genomic_DNA"/>
</dbReference>
<dbReference type="EMBL" id="CAJOBQ010006725">
    <property type="protein sequence ID" value="CAF4675257.1"/>
    <property type="molecule type" value="Genomic_DNA"/>
</dbReference>
<evidence type="ECO:0000313" key="6">
    <source>
        <dbReference type="EMBL" id="CAF4592505.1"/>
    </source>
</evidence>
<dbReference type="EMBL" id="CAJNXB010000481">
    <property type="protein sequence ID" value="CAF3058278.1"/>
    <property type="molecule type" value="Genomic_DNA"/>
</dbReference>
<evidence type="ECO:0000313" key="1">
    <source>
        <dbReference type="EMBL" id="CAF3058278.1"/>
    </source>
</evidence>
<dbReference type="Proteomes" id="UP000663873">
    <property type="component" value="Unassembled WGS sequence"/>
</dbReference>
<dbReference type="EMBL" id="CAJOBR010004002">
    <property type="protein sequence ID" value="CAF4761880.1"/>
    <property type="molecule type" value="Genomic_DNA"/>
</dbReference>
<evidence type="ECO:0000313" key="8">
    <source>
        <dbReference type="EMBL" id="CAF4761832.1"/>
    </source>
</evidence>
<evidence type="ECO:0000313" key="4">
    <source>
        <dbReference type="EMBL" id="CAF3496675.1"/>
    </source>
</evidence>
<dbReference type="Proteomes" id="UP000663869">
    <property type="component" value="Unassembled WGS sequence"/>
</dbReference>
<dbReference type="Proteomes" id="UP000663862">
    <property type="component" value="Unassembled WGS sequence"/>
</dbReference>
<evidence type="ECO:0000313" key="7">
    <source>
        <dbReference type="EMBL" id="CAF4675257.1"/>
    </source>
</evidence>
<dbReference type="EMBL" id="CAJNYT010002841">
    <property type="protein sequence ID" value="CAF3496590.1"/>
    <property type="molecule type" value="Genomic_DNA"/>
</dbReference>
<comment type="caution">
    <text evidence="1">The sequence shown here is derived from an EMBL/GenBank/DDBJ whole genome shotgun (WGS) entry which is preliminary data.</text>
</comment>
<sequence>MAAAENVLAVWIDGLYLGPNESVLIPLNIFDLCKRVMDPGHDNLGESMLFHFCVQSNVNPTGLTVDNNGPQQVSGRYLFRLCLKVALNNAFVEGTPAGGNTERQVQLLVDWHDDGFHYAGPVPAADSRPVRQYLPVGNRNNIHNQTVKNAILNFRRVLY</sequence>
<evidence type="ECO:0000313" key="3">
    <source>
        <dbReference type="EMBL" id="CAF3496590.1"/>
    </source>
</evidence>
<evidence type="ECO:0000313" key="10">
    <source>
        <dbReference type="Proteomes" id="UP000663825"/>
    </source>
</evidence>
<keyword evidence="11" id="KW-1185">Reference proteome</keyword>
<gene>
    <name evidence="2" type="ORF">FME351_LOCUS5560</name>
    <name evidence="3" type="ORF">GRG538_LOCUS17328</name>
    <name evidence="4" type="ORF">GRG538_LOCUS17333</name>
    <name evidence="6" type="ORF">HFQ381_LOCUS33108</name>
    <name evidence="8" type="ORF">QYT958_LOCUS21668</name>
    <name evidence="9" type="ORF">QYT958_LOCUS21671</name>
    <name evidence="1" type="ORF">TIS948_LOCUS4411</name>
    <name evidence="7" type="ORF">TSG867_LOCUS32081</name>
    <name evidence="5" type="ORF">UJA718_LOCUS27845</name>
</gene>
<dbReference type="EMBL" id="CAJOBO010009480">
    <property type="protein sequence ID" value="CAF4592505.1"/>
    <property type="molecule type" value="Genomic_DNA"/>
</dbReference>
<accession>A0A817MNT4</accession>
<dbReference type="EMBL" id="CAJNYT010002841">
    <property type="protein sequence ID" value="CAF3496675.1"/>
    <property type="molecule type" value="Genomic_DNA"/>
</dbReference>
<dbReference type="Proteomes" id="UP000663851">
    <property type="component" value="Unassembled WGS sequence"/>
</dbReference>
<dbReference type="EMBL" id="CAJOBR010004002">
    <property type="protein sequence ID" value="CAF4761832.1"/>
    <property type="molecule type" value="Genomic_DNA"/>
</dbReference>
<dbReference type="Proteomes" id="UP000663872">
    <property type="component" value="Unassembled WGS sequence"/>
</dbReference>
<name>A0A817MNT4_9BILA</name>
<dbReference type="Proteomes" id="UP000663825">
    <property type="component" value="Unassembled WGS sequence"/>
</dbReference>
<dbReference type="EMBL" id="CAJNYU010000479">
    <property type="protein sequence ID" value="CAF3362605.1"/>
    <property type="molecule type" value="Genomic_DNA"/>
</dbReference>
<proteinExistence type="predicted"/>
<evidence type="ECO:0000313" key="9">
    <source>
        <dbReference type="EMBL" id="CAF4761880.1"/>
    </source>
</evidence>
<evidence type="ECO:0000313" key="11">
    <source>
        <dbReference type="Proteomes" id="UP000663873"/>
    </source>
</evidence>
<organism evidence="1 10">
    <name type="scientific">Rotaria socialis</name>
    <dbReference type="NCBI Taxonomy" id="392032"/>
    <lineage>
        <taxon>Eukaryota</taxon>
        <taxon>Metazoa</taxon>
        <taxon>Spiralia</taxon>
        <taxon>Gnathifera</taxon>
        <taxon>Rotifera</taxon>
        <taxon>Eurotatoria</taxon>
        <taxon>Bdelloidea</taxon>
        <taxon>Philodinida</taxon>
        <taxon>Philodinidae</taxon>
        <taxon>Rotaria</taxon>
    </lineage>
</organism>
<dbReference type="Proteomes" id="UP000663848">
    <property type="component" value="Unassembled WGS sequence"/>
</dbReference>
<evidence type="ECO:0000313" key="5">
    <source>
        <dbReference type="EMBL" id="CAF4525037.1"/>
    </source>
</evidence>
<protein>
    <submittedName>
        <fullName evidence="1">Uncharacterized protein</fullName>
    </submittedName>
</protein>
<dbReference type="AlphaFoldDB" id="A0A817MNT4"/>
<reference evidence="1" key="1">
    <citation type="submission" date="2021-02" db="EMBL/GenBank/DDBJ databases">
        <authorList>
            <person name="Nowell W R."/>
        </authorList>
    </citation>
    <scope>NUCLEOTIDE SEQUENCE</scope>
</reference>
<evidence type="ECO:0000313" key="2">
    <source>
        <dbReference type="EMBL" id="CAF3362605.1"/>
    </source>
</evidence>